<reference evidence="2 3" key="1">
    <citation type="submission" date="2023-01" db="EMBL/GenBank/DDBJ databases">
        <title>Genomes from the Australian National Cyanobacteria Reference Collection.</title>
        <authorList>
            <person name="Willis A."/>
            <person name="Lee E.M.F."/>
        </authorList>
    </citation>
    <scope>NUCLEOTIDE SEQUENCE [LARGE SCALE GENOMIC DNA]</scope>
    <source>
        <strain evidence="2 3">CS-549</strain>
    </source>
</reference>
<evidence type="ECO:0000313" key="3">
    <source>
        <dbReference type="Proteomes" id="UP001211711"/>
    </source>
</evidence>
<feature type="region of interest" description="Disordered" evidence="1">
    <location>
        <begin position="20"/>
        <end position="44"/>
    </location>
</feature>
<sequence length="60" mass="6731">MKLKCWVSLRQPNLQNKIIISQSPITSPQSPVPSHQSPVPSPQSPKIWNLKTFALISKKP</sequence>
<name>A0ABT4ZTQ3_9CYAN</name>
<dbReference type="Proteomes" id="UP001211711">
    <property type="component" value="Unassembled WGS sequence"/>
</dbReference>
<dbReference type="RefSeq" id="WP_272110643.1">
    <property type="nucleotide sequence ID" value="NZ_JAQMTI010000194.1"/>
</dbReference>
<gene>
    <name evidence="2" type="ORF">PN497_15745</name>
</gene>
<protein>
    <submittedName>
        <fullName evidence="2">Uncharacterized protein</fullName>
    </submittedName>
</protein>
<proteinExistence type="predicted"/>
<evidence type="ECO:0000256" key="1">
    <source>
        <dbReference type="SAM" id="MobiDB-lite"/>
    </source>
</evidence>
<accession>A0ABT4ZTQ3</accession>
<organism evidence="2 3">
    <name type="scientific">Sphaerospermopsis kisseleviana CS-549</name>
    <dbReference type="NCBI Taxonomy" id="3021783"/>
    <lineage>
        <taxon>Bacteria</taxon>
        <taxon>Bacillati</taxon>
        <taxon>Cyanobacteriota</taxon>
        <taxon>Cyanophyceae</taxon>
        <taxon>Nostocales</taxon>
        <taxon>Aphanizomenonaceae</taxon>
        <taxon>Sphaerospermopsis</taxon>
        <taxon>Sphaerospermopsis kisseleviana</taxon>
    </lineage>
</organism>
<dbReference type="EMBL" id="JAQMTI010000194">
    <property type="protein sequence ID" value="MDB9442803.1"/>
    <property type="molecule type" value="Genomic_DNA"/>
</dbReference>
<comment type="caution">
    <text evidence="2">The sequence shown here is derived from an EMBL/GenBank/DDBJ whole genome shotgun (WGS) entry which is preliminary data.</text>
</comment>
<keyword evidence="3" id="KW-1185">Reference proteome</keyword>
<feature type="compositionally biased region" description="Low complexity" evidence="1">
    <location>
        <begin position="20"/>
        <end position="38"/>
    </location>
</feature>
<evidence type="ECO:0000313" key="2">
    <source>
        <dbReference type="EMBL" id="MDB9442803.1"/>
    </source>
</evidence>